<dbReference type="GO" id="GO:0009252">
    <property type="term" value="P:peptidoglycan biosynthetic process"/>
    <property type="evidence" value="ECO:0007669"/>
    <property type="project" value="UniProtKB-UniRule"/>
</dbReference>
<dbReference type="Gene3D" id="3.65.10.10">
    <property type="entry name" value="Enolpyruvate transferase domain"/>
    <property type="match status" value="2"/>
</dbReference>
<keyword evidence="5 12" id="KW-0808">Transferase</keyword>
<comment type="catalytic activity">
    <reaction evidence="11 12">
        <text>phosphoenolpyruvate + UDP-N-acetyl-alpha-D-glucosamine = UDP-N-acetyl-3-O-(1-carboxyvinyl)-alpha-D-glucosamine + phosphate</text>
        <dbReference type="Rhea" id="RHEA:18681"/>
        <dbReference type="ChEBI" id="CHEBI:43474"/>
        <dbReference type="ChEBI" id="CHEBI:57705"/>
        <dbReference type="ChEBI" id="CHEBI:58702"/>
        <dbReference type="ChEBI" id="CHEBI:68483"/>
        <dbReference type="EC" id="2.5.1.7"/>
    </reaction>
</comment>
<dbReference type="HOGENOM" id="CLU_027387_0_0_5"/>
<dbReference type="NCBIfam" id="NF006873">
    <property type="entry name" value="PRK09369.1"/>
    <property type="match status" value="1"/>
</dbReference>
<name>A0A068STY3_NEOGA</name>
<dbReference type="InterPro" id="IPR001986">
    <property type="entry name" value="Enolpyruvate_Tfrase_dom"/>
</dbReference>
<evidence type="ECO:0000256" key="4">
    <source>
        <dbReference type="ARBA" id="ARBA00022618"/>
    </source>
</evidence>
<comment type="subcellular location">
    <subcellularLocation>
        <location evidence="1 12">Cytoplasm</location>
    </subcellularLocation>
</comment>
<proteinExistence type="inferred from homology"/>
<dbReference type="EMBL" id="HG938353">
    <property type="protein sequence ID" value="CDN48530.1"/>
    <property type="molecule type" value="Genomic_DNA"/>
</dbReference>
<comment type="caution">
    <text evidence="12">Lacks conserved residue(s) required for the propagation of feature annotation.</text>
</comment>
<dbReference type="GO" id="GO:0051301">
    <property type="term" value="P:cell division"/>
    <property type="evidence" value="ECO:0007669"/>
    <property type="project" value="UniProtKB-KW"/>
</dbReference>
<feature type="binding site" evidence="12">
    <location>
        <position position="327"/>
    </location>
    <ligand>
        <name>UDP-N-acetyl-alpha-D-glucosamine</name>
        <dbReference type="ChEBI" id="CHEBI:57705"/>
    </ligand>
</feature>
<keyword evidence="6 12" id="KW-0133">Cell shape</keyword>
<evidence type="ECO:0000256" key="12">
    <source>
        <dbReference type="HAMAP-Rule" id="MF_00111"/>
    </source>
</evidence>
<dbReference type="SUPFAM" id="SSF55205">
    <property type="entry name" value="EPT/RTPC-like"/>
    <property type="match status" value="1"/>
</dbReference>
<evidence type="ECO:0000256" key="1">
    <source>
        <dbReference type="ARBA" id="ARBA00004496"/>
    </source>
</evidence>
<evidence type="ECO:0000256" key="2">
    <source>
        <dbReference type="ARBA" id="ARBA00004752"/>
    </source>
</evidence>
<dbReference type="OrthoDB" id="9803760at2"/>
<dbReference type="Proteomes" id="UP000028181">
    <property type="component" value="Chromosome I"/>
</dbReference>
<dbReference type="PANTHER" id="PTHR43783">
    <property type="entry name" value="UDP-N-ACETYLGLUCOSAMINE 1-CARBOXYVINYLTRANSFERASE"/>
    <property type="match status" value="1"/>
</dbReference>
<dbReference type="HAMAP" id="MF_00111">
    <property type="entry name" value="MurA"/>
    <property type="match status" value="1"/>
</dbReference>
<dbReference type="CDD" id="cd01555">
    <property type="entry name" value="UdpNAET"/>
    <property type="match status" value="1"/>
</dbReference>
<keyword evidence="15" id="KW-1185">Reference proteome</keyword>
<evidence type="ECO:0000256" key="10">
    <source>
        <dbReference type="ARBA" id="ARBA00038367"/>
    </source>
</evidence>
<accession>A0A068STY3</accession>
<dbReference type="GO" id="GO:0005737">
    <property type="term" value="C:cytoplasm"/>
    <property type="evidence" value="ECO:0007669"/>
    <property type="project" value="UniProtKB-SubCell"/>
</dbReference>
<comment type="similarity">
    <text evidence="10 12">Belongs to the EPSP synthase family. MurA subfamily.</text>
</comment>
<feature type="binding site" evidence="12">
    <location>
        <begin position="22"/>
        <end position="23"/>
    </location>
    <ligand>
        <name>phosphoenolpyruvate</name>
        <dbReference type="ChEBI" id="CHEBI:58702"/>
    </ligand>
</feature>
<feature type="binding site" evidence="12">
    <location>
        <position position="92"/>
    </location>
    <ligand>
        <name>UDP-N-acetyl-alpha-D-glucosamine</name>
        <dbReference type="ChEBI" id="CHEBI:57705"/>
    </ligand>
</feature>
<feature type="modified residue" description="2-(S-cysteinyl)pyruvic acid O-phosphothioketal" evidence="12">
    <location>
        <position position="116"/>
    </location>
</feature>
<evidence type="ECO:0000313" key="15">
    <source>
        <dbReference type="Proteomes" id="UP000028181"/>
    </source>
</evidence>
<dbReference type="UniPathway" id="UPA00219"/>
<dbReference type="eggNOG" id="COG0766">
    <property type="taxonomic scope" value="Bacteria"/>
</dbReference>
<dbReference type="AlphaFoldDB" id="A0A068STY3"/>
<reference evidence="15" key="1">
    <citation type="journal article" date="2014" name="BMC Genomics">
        <title>Genome sequencing of two Neorhizobium galegae strains reveals a noeT gene responsible for the unusual acetylation of the nodulation factors.</title>
        <authorList>
            <person name="Osterman J."/>
            <person name="Marsh J."/>
            <person name="Laine P.K."/>
            <person name="Zeng Z."/>
            <person name="Alatalo E."/>
            <person name="Sullivan J.T."/>
            <person name="Young J.P."/>
            <person name="Thomas-Oates J."/>
            <person name="Paulin L."/>
            <person name="Lindstrom K."/>
        </authorList>
    </citation>
    <scope>NUCLEOTIDE SEQUENCE [LARGE SCALE GENOMIC DNA]</scope>
    <source>
        <strain evidence="15">HAMBI 540</strain>
    </source>
</reference>
<evidence type="ECO:0000256" key="9">
    <source>
        <dbReference type="ARBA" id="ARBA00023316"/>
    </source>
</evidence>
<dbReference type="GO" id="GO:0071555">
    <property type="term" value="P:cell wall organization"/>
    <property type="evidence" value="ECO:0007669"/>
    <property type="project" value="UniProtKB-KW"/>
</dbReference>
<dbReference type="PATRIC" id="fig|1028800.3.peg.2391"/>
<gene>
    <name evidence="12" type="primary">murA</name>
    <name evidence="14" type="ORF">RG540_CH23620</name>
</gene>
<keyword evidence="4 12" id="KW-0132">Cell division</keyword>
<evidence type="ECO:0000256" key="6">
    <source>
        <dbReference type="ARBA" id="ARBA00022960"/>
    </source>
</evidence>
<protein>
    <recommendedName>
        <fullName evidence="12">UDP-N-acetylglucosamine 1-carboxyvinyltransferase</fullName>
        <ecNumber evidence="12">2.5.1.7</ecNumber>
    </recommendedName>
    <alternativeName>
        <fullName evidence="12">Enoylpyruvate transferase</fullName>
    </alternativeName>
    <alternativeName>
        <fullName evidence="12">UDP-N-acetylglucosamine enolpyruvyl transferase</fullName>
        <shortName evidence="12">EPT</shortName>
    </alternativeName>
</protein>
<keyword evidence="9 12" id="KW-0961">Cell wall biogenesis/degradation</keyword>
<dbReference type="PANTHER" id="PTHR43783:SF1">
    <property type="entry name" value="UDP-N-ACETYLGLUCOSAMINE 1-CARBOXYVINYLTRANSFERASE"/>
    <property type="match status" value="1"/>
</dbReference>
<evidence type="ECO:0000256" key="11">
    <source>
        <dbReference type="ARBA" id="ARBA00047527"/>
    </source>
</evidence>
<evidence type="ECO:0000256" key="5">
    <source>
        <dbReference type="ARBA" id="ARBA00022679"/>
    </source>
</evidence>
<feature type="active site" description="Proton donor" evidence="12">
    <location>
        <position position="116"/>
    </location>
</feature>
<dbReference type="GO" id="GO:0019277">
    <property type="term" value="P:UDP-N-acetylgalactosamine biosynthetic process"/>
    <property type="evidence" value="ECO:0007669"/>
    <property type="project" value="InterPro"/>
</dbReference>
<keyword evidence="3 12" id="KW-0963">Cytoplasm</keyword>
<dbReference type="InterPro" id="IPR005750">
    <property type="entry name" value="UDP_GlcNAc_COvinyl_MurA"/>
</dbReference>
<dbReference type="GO" id="GO:0008360">
    <property type="term" value="P:regulation of cell shape"/>
    <property type="evidence" value="ECO:0007669"/>
    <property type="project" value="UniProtKB-KW"/>
</dbReference>
<sequence length="418" mass="43592">MDRLRIVGGHRLQGAVTIAGAKNAALPQIAATLLSPYPVELTNLPQVSDVENMLGVVELHGAVVTRTGHSTIVDAKAIVSKETSYDTVRKMRATVLVLAPLLARFGQARVSLPGGCAIGARPVDMHVKALAALGADIDIESGLIVASAPGGLKGGRIVLPSPSVGATETAMMAATAAKGETEILNAAREPEVADLAACLIAMGARIEGAGTHRILIQGSTTWQPAKHHGIPDRIEAGTYAVAAAITGGMLELTNARLENMASIVQVLETMGVSIWPSDRGLVVSREGPLKATDITTEPYPGFPTDLQAQFMALAACAEGASLIRETVFESRFMHVPELMRLGANIALQGTTALVRGGAPLKGAQVMATDLRASVSLVLAGLVSSGETTINRVYHLDRGYEQLDRKLGQCGADIERISA</sequence>
<keyword evidence="8 12" id="KW-0131">Cell cycle</keyword>
<dbReference type="GeneID" id="24258680"/>
<dbReference type="InterPro" id="IPR013792">
    <property type="entry name" value="RNA3'P_cycl/enolpyr_Trfase_a/b"/>
</dbReference>
<feature type="domain" description="Enolpyruvate transferase" evidence="13">
    <location>
        <begin position="8"/>
        <end position="406"/>
    </location>
</feature>
<dbReference type="EC" id="2.5.1.7" evidence="12"/>
<dbReference type="RefSeq" id="WP_038588006.1">
    <property type="nucleotide sequence ID" value="NZ_HG938353.1"/>
</dbReference>
<dbReference type="Pfam" id="PF00275">
    <property type="entry name" value="EPSP_synthase"/>
    <property type="match status" value="1"/>
</dbReference>
<comment type="function">
    <text evidence="12">Cell wall formation. Adds enolpyruvyl to UDP-N-acetylglucosamine.</text>
</comment>
<dbReference type="InterPro" id="IPR050068">
    <property type="entry name" value="MurA_subfamily"/>
</dbReference>
<evidence type="ECO:0000256" key="7">
    <source>
        <dbReference type="ARBA" id="ARBA00022984"/>
    </source>
</evidence>
<comment type="pathway">
    <text evidence="2 12">Cell wall biogenesis; peptidoglycan biosynthesis.</text>
</comment>
<dbReference type="KEGG" id="ngg:RG540_CH23620"/>
<feature type="binding site" evidence="12">
    <location>
        <position position="305"/>
    </location>
    <ligand>
        <name>UDP-N-acetyl-alpha-D-glucosamine</name>
        <dbReference type="ChEBI" id="CHEBI:57705"/>
    </ligand>
</feature>
<dbReference type="GO" id="GO:0008760">
    <property type="term" value="F:UDP-N-acetylglucosamine 1-carboxyvinyltransferase activity"/>
    <property type="evidence" value="ECO:0007669"/>
    <property type="project" value="UniProtKB-UniRule"/>
</dbReference>
<evidence type="ECO:0000259" key="13">
    <source>
        <dbReference type="Pfam" id="PF00275"/>
    </source>
</evidence>
<evidence type="ECO:0000256" key="3">
    <source>
        <dbReference type="ARBA" id="ARBA00022490"/>
    </source>
</evidence>
<evidence type="ECO:0000313" key="14">
    <source>
        <dbReference type="EMBL" id="CDN48530.1"/>
    </source>
</evidence>
<keyword evidence="12" id="KW-0670">Pyruvate</keyword>
<keyword evidence="7 12" id="KW-0573">Peptidoglycan synthesis</keyword>
<dbReference type="NCBIfam" id="TIGR01072">
    <property type="entry name" value="murA"/>
    <property type="match status" value="1"/>
</dbReference>
<dbReference type="InterPro" id="IPR036968">
    <property type="entry name" value="Enolpyruvate_Tfrase_sf"/>
</dbReference>
<organism evidence="14 15">
    <name type="scientific">Neorhizobium galegae bv. orientalis str. HAMBI 540</name>
    <dbReference type="NCBI Taxonomy" id="1028800"/>
    <lineage>
        <taxon>Bacteria</taxon>
        <taxon>Pseudomonadati</taxon>
        <taxon>Pseudomonadota</taxon>
        <taxon>Alphaproteobacteria</taxon>
        <taxon>Hyphomicrobiales</taxon>
        <taxon>Rhizobiaceae</taxon>
        <taxon>Rhizobium/Agrobacterium group</taxon>
        <taxon>Neorhizobium</taxon>
    </lineage>
</organism>
<evidence type="ECO:0000256" key="8">
    <source>
        <dbReference type="ARBA" id="ARBA00023306"/>
    </source>
</evidence>